<gene>
    <name evidence="4" type="ORF">SSX86_022746</name>
</gene>
<dbReference type="PANTHER" id="PTHR31623">
    <property type="entry name" value="F21J9.9"/>
    <property type="match status" value="1"/>
</dbReference>
<dbReference type="Pfam" id="PF02458">
    <property type="entry name" value="Transferase"/>
    <property type="match status" value="1"/>
</dbReference>
<comment type="similarity">
    <text evidence="1">Belongs to the plant acyltransferase family.</text>
</comment>
<dbReference type="GO" id="GO:0016746">
    <property type="term" value="F:acyltransferase activity"/>
    <property type="evidence" value="ECO:0007669"/>
    <property type="project" value="UniProtKB-KW"/>
</dbReference>
<sequence length="527" mass="58706">MKWLSSARKETQRFLISQRYHLHGGSRNRFLHASNRIGLSKLDKVSPLMLYSCHYCSTSTVLNHTESSYRLPNANIKIENAIKKDVNLELISRENIKPSSPTPHHLRTFKFSIIDQFMYDVYTPLILFLPNTNKASVTDVTQRSKHLKQALSETLTRFYPLAGKIKDDLQIECNDEGIVYTEAQVNQTLEEFLAQPDDERVRGLTPRTPCTAETSVGNYVLGIQVNIFKCGGIGLSTSVSHKIFDGQTFYLFMKAWAAAARGSPETISPSFVASEIFPNNPRLEYSVPTKLLTTKVLTTKRFVFNSTALALLKAQPVANARSAHPPTRTEATTAVVWKAAAKAASKVRPFGPQSPHALISVVNLRNKASPPLPKASIGNLIDAAGAMCFPAGQLDLPTLMGELRESIAKINSEHIESMKGEKGHETFNEILRGLNHLTDVTVEGDCMFASSLLNSRIYDLDFGWGKPIWFYIMNPGLCRFMYLNETLKGGGVEAIVTLSPEEMEIFERDSEVLSYTTVNPSPLRFVQ</sequence>
<organism evidence="4 5">
    <name type="scientific">Deinandra increscens subsp. villosa</name>
    <dbReference type="NCBI Taxonomy" id="3103831"/>
    <lineage>
        <taxon>Eukaryota</taxon>
        <taxon>Viridiplantae</taxon>
        <taxon>Streptophyta</taxon>
        <taxon>Embryophyta</taxon>
        <taxon>Tracheophyta</taxon>
        <taxon>Spermatophyta</taxon>
        <taxon>Magnoliopsida</taxon>
        <taxon>eudicotyledons</taxon>
        <taxon>Gunneridae</taxon>
        <taxon>Pentapetalae</taxon>
        <taxon>asterids</taxon>
        <taxon>campanulids</taxon>
        <taxon>Asterales</taxon>
        <taxon>Asteraceae</taxon>
        <taxon>Asteroideae</taxon>
        <taxon>Heliantheae alliance</taxon>
        <taxon>Madieae</taxon>
        <taxon>Madiinae</taxon>
        <taxon>Deinandra</taxon>
    </lineage>
</organism>
<dbReference type="Proteomes" id="UP001408789">
    <property type="component" value="Unassembled WGS sequence"/>
</dbReference>
<name>A0AAP0CPT0_9ASTR</name>
<evidence type="ECO:0000256" key="3">
    <source>
        <dbReference type="ARBA" id="ARBA00023315"/>
    </source>
</evidence>
<evidence type="ECO:0008006" key="6">
    <source>
        <dbReference type="Google" id="ProtNLM"/>
    </source>
</evidence>
<keyword evidence="3" id="KW-0012">Acyltransferase</keyword>
<evidence type="ECO:0000313" key="4">
    <source>
        <dbReference type="EMBL" id="KAK9057907.1"/>
    </source>
</evidence>
<accession>A0AAP0CPT0</accession>
<dbReference type="EMBL" id="JBCNJP010000023">
    <property type="protein sequence ID" value="KAK9057907.1"/>
    <property type="molecule type" value="Genomic_DNA"/>
</dbReference>
<proteinExistence type="inferred from homology"/>
<evidence type="ECO:0000313" key="5">
    <source>
        <dbReference type="Proteomes" id="UP001408789"/>
    </source>
</evidence>
<keyword evidence="2" id="KW-0808">Transferase</keyword>
<keyword evidence="5" id="KW-1185">Reference proteome</keyword>
<reference evidence="4 5" key="1">
    <citation type="submission" date="2024-04" db="EMBL/GenBank/DDBJ databases">
        <title>The reference genome of an endangered Asteraceae, Deinandra increscens subsp. villosa, native to the Central Coast of California.</title>
        <authorList>
            <person name="Guilliams M."/>
            <person name="Hasenstab-Lehman K."/>
            <person name="Meyer R."/>
            <person name="Mcevoy S."/>
        </authorList>
    </citation>
    <scope>NUCLEOTIDE SEQUENCE [LARGE SCALE GENOMIC DNA]</scope>
    <source>
        <tissue evidence="4">Leaf</tissue>
    </source>
</reference>
<dbReference type="AlphaFoldDB" id="A0AAP0CPT0"/>
<evidence type="ECO:0000256" key="2">
    <source>
        <dbReference type="ARBA" id="ARBA00022679"/>
    </source>
</evidence>
<protein>
    <recommendedName>
        <fullName evidence="6">Transferase, Chloramphenicol acetyltransferase-like domain protein</fullName>
    </recommendedName>
</protein>
<evidence type="ECO:0000256" key="1">
    <source>
        <dbReference type="ARBA" id="ARBA00009861"/>
    </source>
</evidence>
<comment type="caution">
    <text evidence="4">The sequence shown here is derived from an EMBL/GenBank/DDBJ whole genome shotgun (WGS) entry which is preliminary data.</text>
</comment>
<dbReference type="PANTHER" id="PTHR31623:SF55">
    <property type="entry name" value="VINORINE SYNTHASE"/>
    <property type="match status" value="1"/>
</dbReference>
<dbReference type="InterPro" id="IPR023213">
    <property type="entry name" value="CAT-like_dom_sf"/>
</dbReference>
<dbReference type="Gene3D" id="3.30.559.10">
    <property type="entry name" value="Chloramphenicol acetyltransferase-like domain"/>
    <property type="match status" value="2"/>
</dbReference>